<protein>
    <recommendedName>
        <fullName evidence="1">Methyltransferase type 11 domain-containing protein</fullName>
    </recommendedName>
</protein>
<name>A0A8K1CE35_PYTOL</name>
<comment type="caution">
    <text evidence="2">The sequence shown here is derived from an EMBL/GenBank/DDBJ whole genome shotgun (WGS) entry which is preliminary data.</text>
</comment>
<proteinExistence type="predicted"/>
<dbReference type="OrthoDB" id="2013972at2759"/>
<reference evidence="2" key="1">
    <citation type="submission" date="2019-03" db="EMBL/GenBank/DDBJ databases">
        <title>Long read genome sequence of the mycoparasitic Pythium oligandrum ATCC 38472 isolated from sugarbeet rhizosphere.</title>
        <authorList>
            <person name="Gaulin E."/>
        </authorList>
    </citation>
    <scope>NUCLEOTIDE SEQUENCE</scope>
    <source>
        <strain evidence="2">ATCC 38472_TT</strain>
    </source>
</reference>
<accession>A0A8K1CE35</accession>
<dbReference type="GO" id="GO:0008757">
    <property type="term" value="F:S-adenosylmethionine-dependent methyltransferase activity"/>
    <property type="evidence" value="ECO:0007669"/>
    <property type="project" value="InterPro"/>
</dbReference>
<dbReference type="EMBL" id="SPLM01000076">
    <property type="protein sequence ID" value="TMW61323.1"/>
    <property type="molecule type" value="Genomic_DNA"/>
</dbReference>
<dbReference type="AlphaFoldDB" id="A0A8K1CE35"/>
<evidence type="ECO:0000313" key="2">
    <source>
        <dbReference type="EMBL" id="TMW61323.1"/>
    </source>
</evidence>
<dbReference type="InterPro" id="IPR029063">
    <property type="entry name" value="SAM-dependent_MTases_sf"/>
</dbReference>
<gene>
    <name evidence="2" type="ORF">Poli38472_012514</name>
</gene>
<dbReference type="Gene3D" id="3.40.50.150">
    <property type="entry name" value="Vaccinia Virus protein VP39"/>
    <property type="match status" value="1"/>
</dbReference>
<dbReference type="Proteomes" id="UP000794436">
    <property type="component" value="Unassembled WGS sequence"/>
</dbReference>
<keyword evidence="3" id="KW-1185">Reference proteome</keyword>
<dbReference type="CDD" id="cd02440">
    <property type="entry name" value="AdoMet_MTases"/>
    <property type="match status" value="1"/>
</dbReference>
<dbReference type="Pfam" id="PF08241">
    <property type="entry name" value="Methyltransf_11"/>
    <property type="match status" value="1"/>
</dbReference>
<evidence type="ECO:0000313" key="3">
    <source>
        <dbReference type="Proteomes" id="UP000794436"/>
    </source>
</evidence>
<dbReference type="SUPFAM" id="SSF53335">
    <property type="entry name" value="S-adenosyl-L-methionine-dependent methyltransferases"/>
    <property type="match status" value="1"/>
</dbReference>
<evidence type="ECO:0000259" key="1">
    <source>
        <dbReference type="Pfam" id="PF08241"/>
    </source>
</evidence>
<sequence length="307" mass="33711">MASMWDRHAPLYEEVFERSTWLWARDALTLADVPEIQPGQPKPRFLDVACGSGKFAFTAAELGYDVTATDLSSGMIERVNNKAAKYPHLKVEARVVDGQTLDGIPDNSVDYVSSFFGLCMFPQRELALKSALRVLKPGGQVLLSSWHATSNNMRLIRYVLEHAINKPDVVEVDGPSFMGAQNRTLAVDSFAEELKETGFSDVIVHPVVHSMILKSGEEFVTTLLDNGGVGAAVSKKDPESVKLAALHYCQQLVDGVDPFSPSIETAVVDTSKSPFVPRVDNRAVDHPLWRRAFSFPALGLIALARKL</sequence>
<dbReference type="InterPro" id="IPR013216">
    <property type="entry name" value="Methyltransf_11"/>
</dbReference>
<organism evidence="2 3">
    <name type="scientific">Pythium oligandrum</name>
    <name type="common">Mycoparasitic fungus</name>
    <dbReference type="NCBI Taxonomy" id="41045"/>
    <lineage>
        <taxon>Eukaryota</taxon>
        <taxon>Sar</taxon>
        <taxon>Stramenopiles</taxon>
        <taxon>Oomycota</taxon>
        <taxon>Peronosporomycetes</taxon>
        <taxon>Pythiales</taxon>
        <taxon>Pythiaceae</taxon>
        <taxon>Pythium</taxon>
    </lineage>
</organism>
<dbReference type="PANTHER" id="PTHR42912">
    <property type="entry name" value="METHYLTRANSFERASE"/>
    <property type="match status" value="1"/>
</dbReference>
<dbReference type="InterPro" id="IPR050508">
    <property type="entry name" value="Methyltransf_Superfamily"/>
</dbReference>
<feature type="domain" description="Methyltransferase type 11" evidence="1">
    <location>
        <begin position="46"/>
        <end position="142"/>
    </location>
</feature>